<sequence length="120" mass="13461">MYSRKGWIWLQHSRGSNGELIKEEGYVKENSKLKIRDTRSVISHNGCNEYGQQHIHDGTDSYGSDEMGNEDIGEREWGWGKRNTPVGDLSLYLIRKRGVDSSGVASDLSYNAQVGALLVT</sequence>
<evidence type="ECO:0000313" key="3">
    <source>
        <dbReference type="Proteomes" id="UP000886595"/>
    </source>
</evidence>
<name>A0A8X7WJB9_BRACI</name>
<organism evidence="2 3">
    <name type="scientific">Brassica carinata</name>
    <name type="common">Ethiopian mustard</name>
    <name type="synonym">Abyssinian cabbage</name>
    <dbReference type="NCBI Taxonomy" id="52824"/>
    <lineage>
        <taxon>Eukaryota</taxon>
        <taxon>Viridiplantae</taxon>
        <taxon>Streptophyta</taxon>
        <taxon>Embryophyta</taxon>
        <taxon>Tracheophyta</taxon>
        <taxon>Spermatophyta</taxon>
        <taxon>Magnoliopsida</taxon>
        <taxon>eudicotyledons</taxon>
        <taxon>Gunneridae</taxon>
        <taxon>Pentapetalae</taxon>
        <taxon>rosids</taxon>
        <taxon>malvids</taxon>
        <taxon>Brassicales</taxon>
        <taxon>Brassicaceae</taxon>
        <taxon>Brassiceae</taxon>
        <taxon>Brassica</taxon>
    </lineage>
</organism>
<proteinExistence type="predicted"/>
<reference evidence="2 3" key="1">
    <citation type="submission" date="2020-02" db="EMBL/GenBank/DDBJ databases">
        <authorList>
            <person name="Ma Q."/>
            <person name="Huang Y."/>
            <person name="Song X."/>
            <person name="Pei D."/>
        </authorList>
    </citation>
    <scope>NUCLEOTIDE SEQUENCE [LARGE SCALE GENOMIC DNA]</scope>
    <source>
        <strain evidence="2">Sxm20200214</strain>
        <tissue evidence="2">Leaf</tissue>
    </source>
</reference>
<keyword evidence="3" id="KW-1185">Reference proteome</keyword>
<comment type="caution">
    <text evidence="2">The sequence shown here is derived from an EMBL/GenBank/DDBJ whole genome shotgun (WGS) entry which is preliminary data.</text>
</comment>
<gene>
    <name evidence="2" type="ORF">Bca52824_003129</name>
</gene>
<accession>A0A8X7WJB9</accession>
<evidence type="ECO:0000313" key="2">
    <source>
        <dbReference type="EMBL" id="KAG2331949.1"/>
    </source>
</evidence>
<dbReference type="Proteomes" id="UP000886595">
    <property type="component" value="Unassembled WGS sequence"/>
</dbReference>
<dbReference type="AlphaFoldDB" id="A0A8X7WJB9"/>
<protein>
    <submittedName>
        <fullName evidence="2">Uncharacterized protein</fullName>
    </submittedName>
</protein>
<feature type="region of interest" description="Disordered" evidence="1">
    <location>
        <begin position="46"/>
        <end position="67"/>
    </location>
</feature>
<evidence type="ECO:0000256" key="1">
    <source>
        <dbReference type="SAM" id="MobiDB-lite"/>
    </source>
</evidence>
<dbReference type="EMBL" id="JAAMPC010000001">
    <property type="protein sequence ID" value="KAG2331949.1"/>
    <property type="molecule type" value="Genomic_DNA"/>
</dbReference>